<evidence type="ECO:0000256" key="2">
    <source>
        <dbReference type="SAM" id="SignalP"/>
    </source>
</evidence>
<keyword evidence="2" id="KW-0732">Signal</keyword>
<sequence>MKSKHFTLGTLALACLLCGPAASATDSSDAMNQQAKMNQNAQLSQKKVDQYSEKTQQMFAQYKSTLRQLESMRVYNNQIARMIDKQTQELVSLERQITQIDQTAMDVTPLMLDMVDALEQFITLDIPFQTKERRNRVQELAALMDSPDVTTSEKYRKVMEAYQIENSFSTTIESYKDSLTLDGKTMTYNFLRVGRLALLYQSPDGADTGMWNQKTHTWQPLDESYRTSVQEGIRIAKKQAPPALIKLPVFTGEASL</sequence>
<dbReference type="Proteomes" id="UP001199044">
    <property type="component" value="Unassembled WGS sequence"/>
</dbReference>
<comment type="caution">
    <text evidence="3">The sequence shown here is derived from an EMBL/GenBank/DDBJ whole genome shotgun (WGS) entry which is preliminary data.</text>
</comment>
<evidence type="ECO:0000313" key="3">
    <source>
        <dbReference type="EMBL" id="MCA2014553.1"/>
    </source>
</evidence>
<organism evidence="3 4">
    <name type="scientific">Vibrio tritonius</name>
    <dbReference type="NCBI Taxonomy" id="1435069"/>
    <lineage>
        <taxon>Bacteria</taxon>
        <taxon>Pseudomonadati</taxon>
        <taxon>Pseudomonadota</taxon>
        <taxon>Gammaproteobacteria</taxon>
        <taxon>Vibrionales</taxon>
        <taxon>Vibrionaceae</taxon>
        <taxon>Vibrio</taxon>
    </lineage>
</organism>
<keyword evidence="4" id="KW-1185">Reference proteome</keyword>
<evidence type="ECO:0000256" key="1">
    <source>
        <dbReference type="SAM" id="Coils"/>
    </source>
</evidence>
<accession>A0ABS7YFX1</accession>
<evidence type="ECO:0000313" key="4">
    <source>
        <dbReference type="Proteomes" id="UP001199044"/>
    </source>
</evidence>
<name>A0ABS7YFX1_9VIBR</name>
<dbReference type="Pfam" id="PF11932">
    <property type="entry name" value="DUF3450"/>
    <property type="match status" value="1"/>
</dbReference>
<gene>
    <name evidence="3" type="ORF">LDJ79_00425</name>
</gene>
<dbReference type="InterPro" id="IPR016866">
    <property type="entry name" value="UCP028069"/>
</dbReference>
<dbReference type="PIRSF" id="PIRSF028069">
    <property type="entry name" value="UCP028069"/>
    <property type="match status" value="1"/>
</dbReference>
<proteinExistence type="predicted"/>
<feature type="coiled-coil region" evidence="1">
    <location>
        <begin position="76"/>
        <end position="103"/>
    </location>
</feature>
<feature type="signal peptide" evidence="2">
    <location>
        <begin position="1"/>
        <end position="24"/>
    </location>
</feature>
<dbReference type="EMBL" id="JAIWIU010000004">
    <property type="protein sequence ID" value="MCA2014553.1"/>
    <property type="molecule type" value="Genomic_DNA"/>
</dbReference>
<dbReference type="RefSeq" id="WP_225249192.1">
    <property type="nucleotide sequence ID" value="NZ_JAIWIU010000004.1"/>
</dbReference>
<reference evidence="4" key="1">
    <citation type="submission" date="2023-07" db="EMBL/GenBank/DDBJ databases">
        <title>Molecular identification of indigenous halophilic bacteria isolated from red sea cost, biodegradation of synthetic dyes and assessment of degraded metabolite toxicity.</title>
        <authorList>
            <person name="Chaieb K."/>
            <person name="Altayb H.N."/>
        </authorList>
    </citation>
    <scope>NUCLEOTIDE SEQUENCE [LARGE SCALE GENOMIC DNA]</scope>
    <source>
        <strain evidence="4">K20</strain>
    </source>
</reference>
<dbReference type="PROSITE" id="PS51257">
    <property type="entry name" value="PROKAR_LIPOPROTEIN"/>
    <property type="match status" value="1"/>
</dbReference>
<keyword evidence="1" id="KW-0175">Coiled coil</keyword>
<feature type="chain" id="PRO_5047134384" evidence="2">
    <location>
        <begin position="25"/>
        <end position="256"/>
    </location>
</feature>
<protein>
    <submittedName>
        <fullName evidence="3">DUF3450 domain-containing protein</fullName>
    </submittedName>
</protein>